<dbReference type="Gene3D" id="3.40.50.1820">
    <property type="entry name" value="alpha/beta hydrolase"/>
    <property type="match status" value="1"/>
</dbReference>
<evidence type="ECO:0000256" key="2">
    <source>
        <dbReference type="ARBA" id="ARBA00012423"/>
    </source>
</evidence>
<evidence type="ECO:0000256" key="5">
    <source>
        <dbReference type="ARBA" id="ARBA00022801"/>
    </source>
</evidence>
<protein>
    <recommendedName>
        <fullName evidence="3">Acyl-protein thioesterase 1</fullName>
        <ecNumber evidence="2">3.1.2.22</ecNumber>
    </recommendedName>
    <alternativeName>
        <fullName evidence="8">Palmitoyl-protein hydrolase</fullName>
    </alternativeName>
</protein>
<evidence type="ECO:0000259" key="10">
    <source>
        <dbReference type="Pfam" id="PF02230"/>
    </source>
</evidence>
<comment type="catalytic activity">
    <reaction evidence="9">
        <text>S-hexadecanoyl-L-cysteinyl-[protein] + H2O = L-cysteinyl-[protein] + hexadecanoate + H(+)</text>
        <dbReference type="Rhea" id="RHEA:19233"/>
        <dbReference type="Rhea" id="RHEA-COMP:10131"/>
        <dbReference type="Rhea" id="RHEA-COMP:11032"/>
        <dbReference type="ChEBI" id="CHEBI:7896"/>
        <dbReference type="ChEBI" id="CHEBI:15377"/>
        <dbReference type="ChEBI" id="CHEBI:15378"/>
        <dbReference type="ChEBI" id="CHEBI:29950"/>
        <dbReference type="ChEBI" id="CHEBI:74151"/>
        <dbReference type="EC" id="3.1.2.22"/>
    </reaction>
</comment>
<dbReference type="InterPro" id="IPR029058">
    <property type="entry name" value="AB_hydrolase_fold"/>
</dbReference>
<dbReference type="Pfam" id="PF02230">
    <property type="entry name" value="Abhydrolase_2"/>
    <property type="match status" value="1"/>
</dbReference>
<evidence type="ECO:0000256" key="1">
    <source>
        <dbReference type="ARBA" id="ARBA00006499"/>
    </source>
</evidence>
<organism evidence="11 12">
    <name type="scientific">Marasmius crinis-equi</name>
    <dbReference type="NCBI Taxonomy" id="585013"/>
    <lineage>
        <taxon>Eukaryota</taxon>
        <taxon>Fungi</taxon>
        <taxon>Dikarya</taxon>
        <taxon>Basidiomycota</taxon>
        <taxon>Agaricomycotina</taxon>
        <taxon>Agaricomycetes</taxon>
        <taxon>Agaricomycetidae</taxon>
        <taxon>Agaricales</taxon>
        <taxon>Marasmiineae</taxon>
        <taxon>Marasmiaceae</taxon>
        <taxon>Marasmius</taxon>
    </lineage>
</organism>
<comment type="similarity">
    <text evidence="1">Belongs to the AB hydrolase superfamily. AB hydrolase 2 family.</text>
</comment>
<dbReference type="EC" id="3.1.2.22" evidence="2"/>
<dbReference type="PANTHER" id="PTHR10655">
    <property type="entry name" value="LYSOPHOSPHOLIPASE-RELATED"/>
    <property type="match status" value="1"/>
</dbReference>
<feature type="domain" description="Phospholipase/carboxylesterase/thioesterase" evidence="10">
    <location>
        <begin position="4"/>
        <end position="168"/>
    </location>
</feature>
<evidence type="ECO:0000256" key="4">
    <source>
        <dbReference type="ARBA" id="ARBA00022487"/>
    </source>
</evidence>
<evidence type="ECO:0000313" key="12">
    <source>
        <dbReference type="Proteomes" id="UP001465976"/>
    </source>
</evidence>
<name>A0ABR3FYB5_9AGAR</name>
<gene>
    <name evidence="11" type="ORF">V5O48_001503</name>
</gene>
<dbReference type="InterPro" id="IPR003140">
    <property type="entry name" value="PLipase/COase/thioEstase"/>
</dbReference>
<proteinExistence type="inferred from homology"/>
<dbReference type="Proteomes" id="UP001465976">
    <property type="component" value="Unassembled WGS sequence"/>
</dbReference>
<dbReference type="SUPFAM" id="SSF53474">
    <property type="entry name" value="alpha/beta-Hydrolases"/>
    <property type="match status" value="1"/>
</dbReference>
<dbReference type="EMBL" id="JBAHYK010000029">
    <property type="protein sequence ID" value="KAL0580516.1"/>
    <property type="molecule type" value="Genomic_DNA"/>
</dbReference>
<keyword evidence="4" id="KW-0719">Serine esterase</keyword>
<evidence type="ECO:0000313" key="11">
    <source>
        <dbReference type="EMBL" id="KAL0580516.1"/>
    </source>
</evidence>
<dbReference type="PANTHER" id="PTHR10655:SF17">
    <property type="entry name" value="LYSOPHOSPHOLIPASE-LIKE PROTEIN 1"/>
    <property type="match status" value="1"/>
</dbReference>
<keyword evidence="12" id="KW-1185">Reference proteome</keyword>
<evidence type="ECO:0000256" key="7">
    <source>
        <dbReference type="ARBA" id="ARBA00029392"/>
    </source>
</evidence>
<comment type="function">
    <text evidence="7">Hydrolyzes fatty acids from S-acylated cysteine residues in proteins with a strong preference for palmitoylated G-alpha proteins over other acyl substrates. Mediates the deacylation of G-alpha proteins such as GPA1 in vivo, but has weak or no activity toward palmitoylated Ras proteins. Has weak lysophospholipase activity in vitro; however such activity may not exist in vivo.</text>
</comment>
<comment type="caution">
    <text evidence="11">The sequence shown here is derived from an EMBL/GenBank/DDBJ whole genome shotgun (WGS) entry which is preliminary data.</text>
</comment>
<evidence type="ECO:0000256" key="6">
    <source>
        <dbReference type="ARBA" id="ARBA00022832"/>
    </source>
</evidence>
<reference evidence="11 12" key="1">
    <citation type="submission" date="2024-02" db="EMBL/GenBank/DDBJ databases">
        <title>A draft genome for the cacao thread blight pathogen Marasmius crinis-equi.</title>
        <authorList>
            <person name="Cohen S.P."/>
            <person name="Baruah I.K."/>
            <person name="Amoako-Attah I."/>
            <person name="Bukari Y."/>
            <person name="Meinhardt L.W."/>
            <person name="Bailey B.A."/>
        </authorList>
    </citation>
    <scope>NUCLEOTIDE SEQUENCE [LARGE SCALE GENOMIC DNA]</scope>
    <source>
        <strain evidence="11 12">GH-76</strain>
    </source>
</reference>
<dbReference type="InterPro" id="IPR050565">
    <property type="entry name" value="LYPA1-2/EST-like"/>
</dbReference>
<evidence type="ECO:0000256" key="3">
    <source>
        <dbReference type="ARBA" id="ARBA00014923"/>
    </source>
</evidence>
<keyword evidence="6" id="KW-0443">Lipid metabolism</keyword>
<accession>A0ABR3FYB5</accession>
<sequence length="172" mass="19256">MCRWRPRFSRDTENFEIVDEKGIDESNTSLTQLIEAEIDSGTAPNRIVLAGFSQGGAMTLVIGLTYAKKLAGLVVLAGSLPIQDKIKERLSSHATSLPIFWGHGDIDPLVKIRYAEQSMEFMQSVGVKIARDSEVTGMEGLTFKMYKDLLHILVDEEIEDVRTWLKLVIPFV</sequence>
<evidence type="ECO:0000256" key="9">
    <source>
        <dbReference type="ARBA" id="ARBA00047337"/>
    </source>
</evidence>
<evidence type="ECO:0000256" key="8">
    <source>
        <dbReference type="ARBA" id="ARBA00031195"/>
    </source>
</evidence>
<keyword evidence="6" id="KW-0276">Fatty acid metabolism</keyword>
<keyword evidence="5" id="KW-0378">Hydrolase</keyword>